<protein>
    <recommendedName>
        <fullName evidence="2">Aspartate/ornithine carbamoyltransferase Asp/Orn-binding domain-containing protein</fullName>
    </recommendedName>
</protein>
<dbReference type="UniPathway" id="UPA00070">
    <property type="reaction ID" value="UER00116"/>
</dbReference>
<name>X1FNU4_9ZZZZ</name>
<dbReference type="PRINTS" id="PR00101">
    <property type="entry name" value="ATCASE"/>
</dbReference>
<evidence type="ECO:0000313" key="3">
    <source>
        <dbReference type="EMBL" id="GAH34190.1"/>
    </source>
</evidence>
<dbReference type="InterPro" id="IPR006131">
    <property type="entry name" value="Asp_carbamoyltransf_Asp/Orn-bd"/>
</dbReference>
<dbReference type="Gene3D" id="3.40.50.1370">
    <property type="entry name" value="Aspartate/ornithine carbamoyltransferase"/>
    <property type="match status" value="1"/>
</dbReference>
<dbReference type="PANTHER" id="PTHR45753">
    <property type="entry name" value="ORNITHINE CARBAMOYLTRANSFERASE, MITOCHONDRIAL"/>
    <property type="match status" value="1"/>
</dbReference>
<keyword evidence="1" id="KW-0808">Transferase</keyword>
<dbReference type="InterPro" id="IPR036901">
    <property type="entry name" value="Asp/Orn_carbamoylTrfase_sf"/>
</dbReference>
<dbReference type="GO" id="GO:0006520">
    <property type="term" value="P:amino acid metabolic process"/>
    <property type="evidence" value="ECO:0007669"/>
    <property type="project" value="InterPro"/>
</dbReference>
<reference evidence="3" key="1">
    <citation type="journal article" date="2014" name="Front. Microbiol.">
        <title>High frequency of phylogenetically diverse reductive dehalogenase-homologous genes in deep subseafloor sedimentary metagenomes.</title>
        <authorList>
            <person name="Kawai M."/>
            <person name="Futagami T."/>
            <person name="Toyoda A."/>
            <person name="Takaki Y."/>
            <person name="Nishi S."/>
            <person name="Hori S."/>
            <person name="Arai W."/>
            <person name="Tsubouchi T."/>
            <person name="Morono Y."/>
            <person name="Uchiyama I."/>
            <person name="Ito T."/>
            <person name="Fujiyama A."/>
            <person name="Inagaki F."/>
            <person name="Takami H."/>
        </authorList>
    </citation>
    <scope>NUCLEOTIDE SEQUENCE</scope>
    <source>
        <strain evidence="3">Expedition CK06-06</strain>
    </source>
</reference>
<evidence type="ECO:0000256" key="1">
    <source>
        <dbReference type="ARBA" id="ARBA00022679"/>
    </source>
</evidence>
<organism evidence="3">
    <name type="scientific">marine sediment metagenome</name>
    <dbReference type="NCBI Taxonomy" id="412755"/>
    <lineage>
        <taxon>unclassified sequences</taxon>
        <taxon>metagenomes</taxon>
        <taxon>ecological metagenomes</taxon>
    </lineage>
</organism>
<dbReference type="PRINTS" id="PR00100">
    <property type="entry name" value="AOTCASE"/>
</dbReference>
<evidence type="ECO:0000259" key="2">
    <source>
        <dbReference type="Pfam" id="PF00185"/>
    </source>
</evidence>
<dbReference type="SUPFAM" id="SSF53671">
    <property type="entry name" value="Aspartate/ornithine carbamoyltransferase"/>
    <property type="match status" value="1"/>
</dbReference>
<gene>
    <name evidence="3" type="ORF">S03H2_25622</name>
</gene>
<feature type="non-terminal residue" evidence="3">
    <location>
        <position position="1"/>
    </location>
</feature>
<dbReference type="AlphaFoldDB" id="X1FNU4"/>
<dbReference type="Pfam" id="PF00185">
    <property type="entry name" value="OTCace"/>
    <property type="match status" value="1"/>
</dbReference>
<dbReference type="GO" id="GO:0044205">
    <property type="term" value="P:'de novo' UMP biosynthetic process"/>
    <property type="evidence" value="ECO:0007669"/>
    <property type="project" value="UniProtKB-UniPathway"/>
</dbReference>
<dbReference type="InterPro" id="IPR006130">
    <property type="entry name" value="Asp/Orn_carbamoylTrfase"/>
</dbReference>
<proteinExistence type="predicted"/>
<dbReference type="GO" id="GO:0016597">
    <property type="term" value="F:amino acid binding"/>
    <property type="evidence" value="ECO:0007669"/>
    <property type="project" value="InterPro"/>
</dbReference>
<sequence length="132" mass="15286">SFFNTRMFFISPTGLGMPEDHLEELTEREVDFHEVENFDDVKSELDALYVTRIQRERFGDELDYEKVKEGYFIDKEFLSGCKDDLKILHPLPRVDELARDVDDTPYAVYFEQAANGIPTRMALIGLVMGAIE</sequence>
<dbReference type="PANTHER" id="PTHR45753:SF6">
    <property type="entry name" value="ASPARTATE CARBAMOYLTRANSFERASE"/>
    <property type="match status" value="1"/>
</dbReference>
<feature type="domain" description="Aspartate/ornithine carbamoyltransferase Asp/Orn-binding" evidence="2">
    <location>
        <begin position="3"/>
        <end position="124"/>
    </location>
</feature>
<comment type="caution">
    <text evidence="3">The sequence shown here is derived from an EMBL/GenBank/DDBJ whole genome shotgun (WGS) entry which is preliminary data.</text>
</comment>
<dbReference type="GO" id="GO:0016743">
    <property type="term" value="F:carboxyl- or carbamoyltransferase activity"/>
    <property type="evidence" value="ECO:0007669"/>
    <property type="project" value="InterPro"/>
</dbReference>
<dbReference type="EMBL" id="BARU01014564">
    <property type="protein sequence ID" value="GAH34190.1"/>
    <property type="molecule type" value="Genomic_DNA"/>
</dbReference>
<accession>X1FNU4</accession>